<name>A0A2S5KL74_9PROT</name>
<dbReference type="Proteomes" id="UP000238196">
    <property type="component" value="Unassembled WGS sequence"/>
</dbReference>
<dbReference type="EMBL" id="PRLP01000096">
    <property type="protein sequence ID" value="PPC75393.1"/>
    <property type="molecule type" value="Genomic_DNA"/>
</dbReference>
<evidence type="ECO:0000313" key="2">
    <source>
        <dbReference type="EMBL" id="PPC75393.1"/>
    </source>
</evidence>
<gene>
    <name evidence="2" type="ORF">C4K68_20725</name>
</gene>
<dbReference type="OrthoDB" id="5458608at2"/>
<evidence type="ECO:0000313" key="3">
    <source>
        <dbReference type="Proteomes" id="UP000238196"/>
    </source>
</evidence>
<dbReference type="AlphaFoldDB" id="A0A2S5KL74"/>
<protein>
    <submittedName>
        <fullName evidence="2">Uncharacterized protein</fullName>
    </submittedName>
</protein>
<reference evidence="2 3" key="1">
    <citation type="submission" date="2018-02" db="EMBL/GenBank/DDBJ databases">
        <title>novel marine gammaproteobacteria from coastal saline agro ecosystem.</title>
        <authorList>
            <person name="Krishnan R."/>
            <person name="Ramesh Kumar N."/>
        </authorList>
    </citation>
    <scope>NUCLEOTIDE SEQUENCE [LARGE SCALE GENOMIC DNA]</scope>
    <source>
        <strain evidence="2 3">228</strain>
    </source>
</reference>
<organism evidence="2 3">
    <name type="scientific">Proteobacteria bacterium 228</name>
    <dbReference type="NCBI Taxonomy" id="2083153"/>
    <lineage>
        <taxon>Bacteria</taxon>
        <taxon>Pseudomonadati</taxon>
        <taxon>Pseudomonadota</taxon>
    </lineage>
</organism>
<evidence type="ECO:0000256" key="1">
    <source>
        <dbReference type="SAM" id="MobiDB-lite"/>
    </source>
</evidence>
<feature type="region of interest" description="Disordered" evidence="1">
    <location>
        <begin position="71"/>
        <end position="105"/>
    </location>
</feature>
<comment type="caution">
    <text evidence="2">The sequence shown here is derived from an EMBL/GenBank/DDBJ whole genome shotgun (WGS) entry which is preliminary data.</text>
</comment>
<sequence length="105" mass="11712">MKQTLIDGIQEVSIVSGLIRMDLFSYTAGARDEQNKPPREVVERLVVSPEGFLQMYNTLDKLVRQMEGKGLLQRRQPADETLLQLGAEQDSPPPVQRAQGSANFA</sequence>
<accession>A0A2S5KL74</accession>
<proteinExistence type="predicted"/>